<dbReference type="GO" id="GO:0016747">
    <property type="term" value="F:acyltransferase activity, transferring groups other than amino-acyl groups"/>
    <property type="evidence" value="ECO:0007669"/>
    <property type="project" value="InterPro"/>
</dbReference>
<accession>A0A2N5HVA7</accession>
<proteinExistence type="predicted"/>
<reference evidence="4 5" key="1">
    <citation type="submission" date="2017-11" db="EMBL/GenBank/DDBJ databases">
        <title>Comparitive Functional Genomics of Dry Heat Resistant strains isolated from the Viking Spacecraft.</title>
        <authorList>
            <person name="Seuylemezian A."/>
            <person name="Cooper K."/>
            <person name="Vaishampayan P."/>
        </authorList>
    </citation>
    <scope>NUCLEOTIDE SEQUENCE [LARGE SCALE GENOMIC DNA]</scope>
    <source>
        <strain evidence="4 5">V32-6</strain>
    </source>
</reference>
<dbReference type="Pfam" id="PF00583">
    <property type="entry name" value="Acetyltransf_1"/>
    <property type="match status" value="1"/>
</dbReference>
<evidence type="ECO:0000256" key="1">
    <source>
        <dbReference type="ARBA" id="ARBA00022679"/>
    </source>
</evidence>
<dbReference type="Gene3D" id="3.40.630.30">
    <property type="match status" value="1"/>
</dbReference>
<keyword evidence="2" id="KW-0012">Acyltransferase</keyword>
<dbReference type="RefSeq" id="WP_101646038.1">
    <property type="nucleotide sequence ID" value="NZ_PGVE01000012.1"/>
</dbReference>
<gene>
    <name evidence="4" type="ORF">CVD27_00980</name>
</gene>
<sequence length="145" mass="16936">MLIQKATLHELEPLAELFDLYRLFYKQESNLEGAKQFLKERISNDESVAFIALDGDQPLGFVQLYPSFSSVSMKRSWVLNDLYVKKEARGRGVGEKLMKTAIEFVKDKKAKGLFLETAEDNYNAQRLYEKLGFEKESNYFYYYSI</sequence>
<keyword evidence="5" id="KW-1185">Reference proteome</keyword>
<dbReference type="InterPro" id="IPR050832">
    <property type="entry name" value="Bact_Acetyltransf"/>
</dbReference>
<keyword evidence="1 4" id="KW-0808">Transferase</keyword>
<dbReference type="InterPro" id="IPR000182">
    <property type="entry name" value="GNAT_dom"/>
</dbReference>
<evidence type="ECO:0000313" key="5">
    <source>
        <dbReference type="Proteomes" id="UP000234950"/>
    </source>
</evidence>
<dbReference type="PANTHER" id="PTHR43877">
    <property type="entry name" value="AMINOALKYLPHOSPHONATE N-ACETYLTRANSFERASE-RELATED-RELATED"/>
    <property type="match status" value="1"/>
</dbReference>
<evidence type="ECO:0000256" key="2">
    <source>
        <dbReference type="ARBA" id="ARBA00023315"/>
    </source>
</evidence>
<dbReference type="InterPro" id="IPR016181">
    <property type="entry name" value="Acyl_CoA_acyltransferase"/>
</dbReference>
<organism evidence="4 5">
    <name type="scientific">Neobacillus cucumis</name>
    <dbReference type="NCBI Taxonomy" id="1740721"/>
    <lineage>
        <taxon>Bacteria</taxon>
        <taxon>Bacillati</taxon>
        <taxon>Bacillota</taxon>
        <taxon>Bacilli</taxon>
        <taxon>Bacillales</taxon>
        <taxon>Bacillaceae</taxon>
        <taxon>Neobacillus</taxon>
    </lineage>
</organism>
<dbReference type="AlphaFoldDB" id="A0A2N5HVA7"/>
<feature type="domain" description="N-acetyltransferase" evidence="3">
    <location>
        <begin position="1"/>
        <end position="145"/>
    </location>
</feature>
<evidence type="ECO:0000313" key="4">
    <source>
        <dbReference type="EMBL" id="PLS09454.1"/>
    </source>
</evidence>
<dbReference type="PROSITE" id="PS51186">
    <property type="entry name" value="GNAT"/>
    <property type="match status" value="1"/>
</dbReference>
<comment type="caution">
    <text evidence="4">The sequence shown here is derived from an EMBL/GenBank/DDBJ whole genome shotgun (WGS) entry which is preliminary data.</text>
</comment>
<dbReference type="Proteomes" id="UP000234950">
    <property type="component" value="Unassembled WGS sequence"/>
</dbReference>
<protein>
    <submittedName>
        <fullName evidence="4">GNAT family N-acetyltransferase</fullName>
    </submittedName>
</protein>
<dbReference type="PANTHER" id="PTHR43877:SF2">
    <property type="entry name" value="AMINOALKYLPHOSPHONATE N-ACETYLTRANSFERASE-RELATED"/>
    <property type="match status" value="1"/>
</dbReference>
<name>A0A2N5HVA7_9BACI</name>
<dbReference type="EMBL" id="PGVE01000012">
    <property type="protein sequence ID" value="PLS09454.1"/>
    <property type="molecule type" value="Genomic_DNA"/>
</dbReference>
<evidence type="ECO:0000259" key="3">
    <source>
        <dbReference type="PROSITE" id="PS51186"/>
    </source>
</evidence>
<dbReference type="OrthoDB" id="9792929at2"/>
<dbReference type="SUPFAM" id="SSF55729">
    <property type="entry name" value="Acyl-CoA N-acyltransferases (Nat)"/>
    <property type="match status" value="1"/>
</dbReference>
<dbReference type="CDD" id="cd04301">
    <property type="entry name" value="NAT_SF"/>
    <property type="match status" value="1"/>
</dbReference>